<keyword evidence="6" id="KW-1185">Reference proteome</keyword>
<protein>
    <recommendedName>
        <fullName evidence="2">3-hydroxyisobutyryl-CoA hydrolase</fullName>
        <ecNumber evidence="2">3.1.2.4</ecNumber>
    </recommendedName>
</protein>
<keyword evidence="5" id="KW-0456">Lyase</keyword>
<dbReference type="AlphaFoldDB" id="D5BR70"/>
<keyword evidence="5" id="KW-0413">Isomerase</keyword>
<evidence type="ECO:0000256" key="2">
    <source>
        <dbReference type="ARBA" id="ARBA00011915"/>
    </source>
</evidence>
<dbReference type="NCBIfam" id="NF004127">
    <property type="entry name" value="PRK05617.1"/>
    <property type="match status" value="1"/>
</dbReference>
<accession>D5BR70</accession>
<dbReference type="EMBL" id="CP001751">
    <property type="protein sequence ID" value="ADE38767.1"/>
    <property type="molecule type" value="Genomic_DNA"/>
</dbReference>
<reference evidence="5 6" key="1">
    <citation type="journal article" date="2010" name="J. Bacteriol.">
        <title>Complete genome sequence of "Candidatus Puniceispirillum marinum" IMCC1322, a representative of the SAR116 clade in the Alphaproteobacteria.</title>
        <authorList>
            <person name="Oh H.M."/>
            <person name="Kwon K.K."/>
            <person name="Kang I."/>
            <person name="Kang S.G."/>
            <person name="Lee J.H."/>
            <person name="Kim S.J."/>
            <person name="Cho J.C."/>
        </authorList>
    </citation>
    <scope>NUCLEOTIDE SEQUENCE [LARGE SCALE GENOMIC DNA]</scope>
    <source>
        <strain evidence="5 6">IMCC1322</strain>
    </source>
</reference>
<dbReference type="PANTHER" id="PTHR43176">
    <property type="entry name" value="3-HYDROXYISOBUTYRYL-COA HYDROLASE-RELATED"/>
    <property type="match status" value="1"/>
</dbReference>
<keyword evidence="3" id="KW-0378">Hydrolase</keyword>
<evidence type="ECO:0000259" key="4">
    <source>
        <dbReference type="Pfam" id="PF16113"/>
    </source>
</evidence>
<dbReference type="InterPro" id="IPR032259">
    <property type="entry name" value="HIBYL-CoA-H"/>
</dbReference>
<dbReference type="HOGENOM" id="CLU_009834_22_1_5"/>
<dbReference type="GO" id="GO:0016853">
    <property type="term" value="F:isomerase activity"/>
    <property type="evidence" value="ECO:0007669"/>
    <property type="project" value="UniProtKB-KW"/>
</dbReference>
<evidence type="ECO:0000256" key="1">
    <source>
        <dbReference type="ARBA" id="ARBA00001709"/>
    </source>
</evidence>
<dbReference type="Gene3D" id="3.90.226.10">
    <property type="entry name" value="2-enoyl-CoA Hydratase, Chain A, domain 1"/>
    <property type="match status" value="1"/>
</dbReference>
<evidence type="ECO:0000313" key="6">
    <source>
        <dbReference type="Proteomes" id="UP000007460"/>
    </source>
</evidence>
<dbReference type="GO" id="GO:0016829">
    <property type="term" value="F:lyase activity"/>
    <property type="evidence" value="ECO:0007669"/>
    <property type="project" value="UniProtKB-KW"/>
</dbReference>
<sequence>MRQSDIICSCETGSGSQRVGVITLARPKALNALSIEMVTVLHDQLAAWDQDDTVSHVILKSSAPRAFCAGGDVRLARTLMTEDPVDGALDYFRSEYLADVAVAHFSKPMIALCDGIVMGGGAGIAQNCSHIIVTDTTRFAMPETAIGLFPDATASLFLGRCPRPVALWIGNTGAMLDGADCMMLGLAHAAVKSADIDTLSDALVTCSADMIDSVIADFQIDPGVPGLTANRAAIDYIFGAEKAEDMVMRAADMARIKGDAFADSIHSLLTTRCPTSIKVFTHLLNLSDTIADADAALDLDFKLALKMMRRPDFVEGVRAVLVDKDNAPSWSPATLAEVSDDMIADIFNHEGLPSLR</sequence>
<dbReference type="GO" id="GO:0006574">
    <property type="term" value="P:L-valine catabolic process"/>
    <property type="evidence" value="ECO:0007669"/>
    <property type="project" value="TreeGrafter"/>
</dbReference>
<evidence type="ECO:0000256" key="3">
    <source>
        <dbReference type="ARBA" id="ARBA00022801"/>
    </source>
</evidence>
<evidence type="ECO:0000313" key="5">
    <source>
        <dbReference type="EMBL" id="ADE38767.1"/>
    </source>
</evidence>
<dbReference type="eggNOG" id="COG1024">
    <property type="taxonomic scope" value="Bacteria"/>
</dbReference>
<dbReference type="CDD" id="cd06558">
    <property type="entry name" value="crotonase-like"/>
    <property type="match status" value="1"/>
</dbReference>
<dbReference type="SUPFAM" id="SSF52096">
    <property type="entry name" value="ClpP/crotonase"/>
    <property type="match status" value="1"/>
</dbReference>
<dbReference type="RefSeq" id="WP_013045396.1">
    <property type="nucleotide sequence ID" value="NC_014010.1"/>
</dbReference>
<comment type="catalytic activity">
    <reaction evidence="1">
        <text>3-hydroxy-2-methylpropanoyl-CoA + H2O = 3-hydroxy-2-methylpropanoate + CoA + H(+)</text>
        <dbReference type="Rhea" id="RHEA:20888"/>
        <dbReference type="ChEBI" id="CHEBI:11805"/>
        <dbReference type="ChEBI" id="CHEBI:15377"/>
        <dbReference type="ChEBI" id="CHEBI:15378"/>
        <dbReference type="ChEBI" id="CHEBI:57287"/>
        <dbReference type="ChEBI" id="CHEBI:57340"/>
        <dbReference type="EC" id="3.1.2.4"/>
    </reaction>
</comment>
<organism evidence="5 6">
    <name type="scientific">Puniceispirillum marinum (strain IMCC1322)</name>
    <dbReference type="NCBI Taxonomy" id="488538"/>
    <lineage>
        <taxon>Bacteria</taxon>
        <taxon>Pseudomonadati</taxon>
        <taxon>Pseudomonadota</taxon>
        <taxon>Alphaproteobacteria</taxon>
        <taxon>Candidatus Puniceispirillales</taxon>
        <taxon>Candidatus Puniceispirillaceae</taxon>
        <taxon>Candidatus Puniceispirillum</taxon>
    </lineage>
</organism>
<proteinExistence type="predicted"/>
<gene>
    <name evidence="5" type="ordered locus">SAR116_0524</name>
</gene>
<dbReference type="InterPro" id="IPR029045">
    <property type="entry name" value="ClpP/crotonase-like_dom_sf"/>
</dbReference>
<dbReference type="KEGG" id="apb:SAR116_0524"/>
<dbReference type="GO" id="GO:0003860">
    <property type="term" value="F:3-hydroxyisobutyryl-CoA hydrolase activity"/>
    <property type="evidence" value="ECO:0007669"/>
    <property type="project" value="UniProtKB-EC"/>
</dbReference>
<dbReference type="Proteomes" id="UP000007460">
    <property type="component" value="Chromosome"/>
</dbReference>
<dbReference type="PANTHER" id="PTHR43176:SF3">
    <property type="entry name" value="3-HYDROXYISOBUTYRYL-COA HYDROLASE, MITOCHONDRIAL"/>
    <property type="match status" value="1"/>
</dbReference>
<dbReference type="EC" id="3.1.2.4" evidence="2"/>
<feature type="domain" description="Enoyl-CoA hydratase/isomerase" evidence="4">
    <location>
        <begin position="19"/>
        <end position="347"/>
    </location>
</feature>
<name>D5BR70_PUNMI</name>
<dbReference type="InterPro" id="IPR045004">
    <property type="entry name" value="ECH_dom"/>
</dbReference>
<dbReference type="STRING" id="488538.SAR116_0524"/>
<dbReference type="Pfam" id="PF16113">
    <property type="entry name" value="ECH_2"/>
    <property type="match status" value="1"/>
</dbReference>